<organism evidence="1 2">
    <name type="scientific">Hymenobacter coccineus</name>
    <dbReference type="NCBI Taxonomy" id="1908235"/>
    <lineage>
        <taxon>Bacteria</taxon>
        <taxon>Pseudomonadati</taxon>
        <taxon>Bacteroidota</taxon>
        <taxon>Cytophagia</taxon>
        <taxon>Cytophagales</taxon>
        <taxon>Hymenobacteraceae</taxon>
        <taxon>Hymenobacter</taxon>
    </lineage>
</organism>
<comment type="caution">
    <text evidence="1">The sequence shown here is derived from an EMBL/GenBank/DDBJ whole genome shotgun (WGS) entry which is preliminary data.</text>
</comment>
<dbReference type="EMBL" id="MDZA01000049">
    <property type="protein sequence ID" value="OGX91566.1"/>
    <property type="molecule type" value="Genomic_DNA"/>
</dbReference>
<accession>A0A1G1TL10</accession>
<dbReference type="Proteomes" id="UP000177506">
    <property type="component" value="Unassembled WGS sequence"/>
</dbReference>
<protein>
    <submittedName>
        <fullName evidence="1">Uncharacterized protein</fullName>
    </submittedName>
</protein>
<name>A0A1G1TL10_9BACT</name>
<sequence length="98" mass="11591">MECQALLINDALRLTLAELESFFEIKLDLEEINRVFDDAENDQLSFKYYIFYKEKGFLLPNWEISGAVDEHEPETLFLKSIGGFGKRKRFDIFFERNA</sequence>
<dbReference type="AlphaFoldDB" id="A0A1G1TL10"/>
<proteinExistence type="predicted"/>
<evidence type="ECO:0000313" key="1">
    <source>
        <dbReference type="EMBL" id="OGX91566.1"/>
    </source>
</evidence>
<reference evidence="1 2" key="1">
    <citation type="submission" date="2016-08" db="EMBL/GenBank/DDBJ databases">
        <title>Hymenobacter coccineus sp. nov., Hymenobacter lapidarius sp. nov. and Hymenobacter glacialis sp. nov., isolated from Antarctic soil.</title>
        <authorList>
            <person name="Sedlacek I."/>
            <person name="Kralova S."/>
            <person name="Kyrova K."/>
            <person name="Maslanova I."/>
            <person name="Stankova E."/>
            <person name="Vrbovska V."/>
            <person name="Nemec M."/>
            <person name="Bartak M."/>
            <person name="Svec P."/>
            <person name="Busse H.-J."/>
            <person name="Pantucek R."/>
        </authorList>
    </citation>
    <scope>NUCLEOTIDE SEQUENCE [LARGE SCALE GENOMIC DNA]</scope>
    <source>
        <strain evidence="1 2">CCM 8649</strain>
    </source>
</reference>
<evidence type="ECO:0000313" key="2">
    <source>
        <dbReference type="Proteomes" id="UP000177506"/>
    </source>
</evidence>
<gene>
    <name evidence="1" type="ORF">BEN49_19300</name>
</gene>
<keyword evidence="2" id="KW-1185">Reference proteome</keyword>